<sequence>MTFVAPQAFLLLIPLGLFLFFTARIPGPPMWLRAALLTLLTVAIARPELRVRSAGSDVVVVVDRSRSMPPRAEANAEELIRLLEPQRRPGDRLGVISFGREPRVDLPLSAEGRFSGFTSSVDGEASNLSAALDAAGELIPADRAGRVLVLSDGRATGLDSRAAARRLTARGVPVDVRFIGREEVARDVAVTSLAVPPTVAANEPFLVTATLKATSPSKATLTLLRNGKALARTERELSPGATVITFRDLIEKPGLGAYELRAVADGDGVPENDIGRAVVRVEGPPRVLLITDKPGGTLARTLAESNLALEIMAPAPLTMQRLEGVGAVVLEDVEAGRLSENGLHVLAQFVKEAGGGLVMTGGKHSFGEGGYRKSPVEELLPVSLEVREEQRKAAIAMAIIMDCSCSMGVRVPDGRTKMELAAEGVVGALQLLNPRDEASVAMVDTETHEIFGMSPVAGGLPLDKVARGFSGGGGIFVGVGLREARKQILSSNKETRHVLLFSDAADSEEPDDYLRTIAELTSQNVTISVIGMGSRADSDARLLEEIANRGNGRIYFAEDVTSLPRIFSQETIAVARSTFVEEVTLTRLGPDLAQLGKLTTSEVPKLGGYNLTYLKPQASAGFRTEDVNEAPVVAFWPRGAGRVAALAAEVDGSFTGQFRNWAGQRALITQLVRWTMPPLALQLDAVARASLTGNDLHVTLDFDPSGPPPTGTPTLVLLSGDARVKPVEVPMRWEDEDRVGAHFVLPGSGTWHPVVKLGDRLFRAPPVTLPWAPEFEPAPVSEGKSLLSSVARAGGGVERIAMAGLFKEAVESEAAIPLSPGLLALCVALLVAEVFTRRFLSGPRLRRRPKPASVVAPAAPVVAVAAPAAPTPSVSAPAPEVPAEQPRPSAPGVKDALSAARDRARKRTGR</sequence>
<dbReference type="InterPro" id="IPR029062">
    <property type="entry name" value="Class_I_gatase-like"/>
</dbReference>
<dbReference type="EMBL" id="QFQP01000058">
    <property type="protein sequence ID" value="PZR04435.1"/>
    <property type="molecule type" value="Genomic_DNA"/>
</dbReference>
<dbReference type="Pfam" id="PF13519">
    <property type="entry name" value="VWA_2"/>
    <property type="match status" value="1"/>
</dbReference>
<evidence type="ECO:0000313" key="3">
    <source>
        <dbReference type="EMBL" id="PZR04435.1"/>
    </source>
</evidence>
<dbReference type="AlphaFoldDB" id="A0A2W5SYN7"/>
<protein>
    <recommendedName>
        <fullName evidence="2">VWFA domain-containing protein</fullName>
    </recommendedName>
</protein>
<dbReference type="PANTHER" id="PTHR37947">
    <property type="entry name" value="BLL2462 PROTEIN"/>
    <property type="match status" value="1"/>
</dbReference>
<dbReference type="PANTHER" id="PTHR37947:SF2">
    <property type="entry name" value="VON WILLEBRAND FACTOR TYPE A"/>
    <property type="match status" value="1"/>
</dbReference>
<gene>
    <name evidence="3" type="ORF">DI536_34320</name>
</gene>
<dbReference type="SUPFAM" id="SSF52317">
    <property type="entry name" value="Class I glutamine amidotransferase-like"/>
    <property type="match status" value="1"/>
</dbReference>
<dbReference type="InterPro" id="IPR002035">
    <property type="entry name" value="VWF_A"/>
</dbReference>
<evidence type="ECO:0000256" key="1">
    <source>
        <dbReference type="SAM" id="MobiDB-lite"/>
    </source>
</evidence>
<evidence type="ECO:0000259" key="2">
    <source>
        <dbReference type="PROSITE" id="PS50234"/>
    </source>
</evidence>
<organism evidence="3 4">
    <name type="scientific">Archangium gephyra</name>
    <dbReference type="NCBI Taxonomy" id="48"/>
    <lineage>
        <taxon>Bacteria</taxon>
        <taxon>Pseudomonadati</taxon>
        <taxon>Myxococcota</taxon>
        <taxon>Myxococcia</taxon>
        <taxon>Myxococcales</taxon>
        <taxon>Cystobacterineae</taxon>
        <taxon>Archangiaceae</taxon>
        <taxon>Archangium</taxon>
    </lineage>
</organism>
<dbReference type="Pfam" id="PF00092">
    <property type="entry name" value="VWA"/>
    <property type="match status" value="1"/>
</dbReference>
<reference evidence="3 4" key="1">
    <citation type="submission" date="2017-08" db="EMBL/GenBank/DDBJ databases">
        <title>Infants hospitalized years apart are colonized by the same room-sourced microbial strains.</title>
        <authorList>
            <person name="Brooks B."/>
            <person name="Olm M.R."/>
            <person name="Firek B.A."/>
            <person name="Baker R."/>
            <person name="Thomas B.C."/>
            <person name="Morowitz M.J."/>
            <person name="Banfield J.F."/>
        </authorList>
    </citation>
    <scope>NUCLEOTIDE SEQUENCE [LARGE SCALE GENOMIC DNA]</scope>
    <source>
        <strain evidence="3">S2_003_000_R2_14</strain>
    </source>
</reference>
<dbReference type="Gene3D" id="3.40.50.880">
    <property type="match status" value="2"/>
</dbReference>
<feature type="compositionally biased region" description="Low complexity" evidence="1">
    <location>
        <begin position="869"/>
        <end position="883"/>
    </location>
</feature>
<evidence type="ECO:0000313" key="4">
    <source>
        <dbReference type="Proteomes" id="UP000249061"/>
    </source>
</evidence>
<feature type="region of interest" description="Disordered" evidence="1">
    <location>
        <begin position="869"/>
        <end position="910"/>
    </location>
</feature>
<comment type="caution">
    <text evidence="3">The sequence shown here is derived from an EMBL/GenBank/DDBJ whole genome shotgun (WGS) entry which is preliminary data.</text>
</comment>
<accession>A0A2W5SYN7</accession>
<dbReference type="Gene3D" id="3.40.50.410">
    <property type="entry name" value="von Willebrand factor, type A domain"/>
    <property type="match status" value="1"/>
</dbReference>
<dbReference type="SUPFAM" id="SSF53300">
    <property type="entry name" value="vWA-like"/>
    <property type="match status" value="2"/>
</dbReference>
<dbReference type="PROSITE" id="PS50234">
    <property type="entry name" value="VWFA"/>
    <property type="match status" value="1"/>
</dbReference>
<feature type="domain" description="VWFA" evidence="2">
    <location>
        <begin position="396"/>
        <end position="570"/>
    </location>
</feature>
<dbReference type="Proteomes" id="UP000249061">
    <property type="component" value="Unassembled WGS sequence"/>
</dbReference>
<name>A0A2W5SYN7_9BACT</name>
<dbReference type="InterPro" id="IPR036465">
    <property type="entry name" value="vWFA_dom_sf"/>
</dbReference>
<dbReference type="CDD" id="cd00198">
    <property type="entry name" value="vWFA"/>
    <property type="match status" value="1"/>
</dbReference>
<dbReference type="SMART" id="SM00327">
    <property type="entry name" value="VWA"/>
    <property type="match status" value="2"/>
</dbReference>
<proteinExistence type="predicted"/>